<comment type="caution">
    <text evidence="1">The sequence shown here is derived from an EMBL/GenBank/DDBJ whole genome shotgun (WGS) entry which is preliminary data.</text>
</comment>
<sequence>MVDEGQLFATRSSSSLSLWSDLEDRSDGSYVWETSCCSSLIVKCWVTVTTCMMTAMWTTTIKMNTRKRNIQNRPPEIYWSYQGNSIEDDDVCIVRTESFSHVTVWNYNDKLKS</sequence>
<dbReference type="EMBL" id="JAHQIW010004139">
    <property type="protein sequence ID" value="KAJ1361244.1"/>
    <property type="molecule type" value="Genomic_DNA"/>
</dbReference>
<gene>
    <name evidence="1" type="ORF">KIN20_020448</name>
</gene>
<proteinExistence type="predicted"/>
<evidence type="ECO:0000313" key="2">
    <source>
        <dbReference type="Proteomes" id="UP001196413"/>
    </source>
</evidence>
<organism evidence="1 2">
    <name type="scientific">Parelaphostrongylus tenuis</name>
    <name type="common">Meningeal worm</name>
    <dbReference type="NCBI Taxonomy" id="148309"/>
    <lineage>
        <taxon>Eukaryota</taxon>
        <taxon>Metazoa</taxon>
        <taxon>Ecdysozoa</taxon>
        <taxon>Nematoda</taxon>
        <taxon>Chromadorea</taxon>
        <taxon>Rhabditida</taxon>
        <taxon>Rhabditina</taxon>
        <taxon>Rhabditomorpha</taxon>
        <taxon>Strongyloidea</taxon>
        <taxon>Metastrongylidae</taxon>
        <taxon>Parelaphostrongylus</taxon>
    </lineage>
</organism>
<dbReference type="AlphaFoldDB" id="A0AAD5N9U7"/>
<dbReference type="Proteomes" id="UP001196413">
    <property type="component" value="Unassembled WGS sequence"/>
</dbReference>
<evidence type="ECO:0000313" key="1">
    <source>
        <dbReference type="EMBL" id="KAJ1361244.1"/>
    </source>
</evidence>
<keyword evidence="2" id="KW-1185">Reference proteome</keyword>
<name>A0AAD5N9U7_PARTN</name>
<reference evidence="1" key="1">
    <citation type="submission" date="2021-06" db="EMBL/GenBank/DDBJ databases">
        <title>Parelaphostrongylus tenuis whole genome reference sequence.</title>
        <authorList>
            <person name="Garwood T.J."/>
            <person name="Larsen P.A."/>
            <person name="Fountain-Jones N.M."/>
            <person name="Garbe J.R."/>
            <person name="Macchietto M.G."/>
            <person name="Kania S.A."/>
            <person name="Gerhold R.W."/>
            <person name="Richards J.E."/>
            <person name="Wolf T.M."/>
        </authorList>
    </citation>
    <scope>NUCLEOTIDE SEQUENCE</scope>
    <source>
        <strain evidence="1">MNPRO001-30</strain>
        <tissue evidence="1">Meninges</tissue>
    </source>
</reference>
<protein>
    <submittedName>
        <fullName evidence="1">Uncharacterized protein</fullName>
    </submittedName>
</protein>
<accession>A0AAD5N9U7</accession>